<comment type="caution">
    <text evidence="2">The sequence shown here is derived from an EMBL/GenBank/DDBJ whole genome shotgun (WGS) entry which is preliminary data.</text>
</comment>
<accession>A0AAD5M7K6</accession>
<protein>
    <submittedName>
        <fullName evidence="2">Uncharacterized protein</fullName>
    </submittedName>
</protein>
<evidence type="ECO:0000256" key="1">
    <source>
        <dbReference type="SAM" id="MobiDB-lite"/>
    </source>
</evidence>
<organism evidence="2 3">
    <name type="scientific">Pythium insidiosum</name>
    <name type="common">Pythiosis disease agent</name>
    <dbReference type="NCBI Taxonomy" id="114742"/>
    <lineage>
        <taxon>Eukaryota</taxon>
        <taxon>Sar</taxon>
        <taxon>Stramenopiles</taxon>
        <taxon>Oomycota</taxon>
        <taxon>Peronosporomycetes</taxon>
        <taxon>Pythiales</taxon>
        <taxon>Pythiaceae</taxon>
        <taxon>Pythium</taxon>
    </lineage>
</organism>
<name>A0AAD5M7K6_PYTIN</name>
<feature type="region of interest" description="Disordered" evidence="1">
    <location>
        <begin position="84"/>
        <end position="113"/>
    </location>
</feature>
<evidence type="ECO:0000313" key="2">
    <source>
        <dbReference type="EMBL" id="KAJ0407470.1"/>
    </source>
</evidence>
<sequence>MEEDLYGDLDTSTDALAKTEVRYEKQRIEKDNEQLRKELAVLQQENRRLGELTSVLEKNISVLFVTAQTELKRKDAEIQRLRDALERRQSHDDRLQRSPVKRRVDGAGPRQLQ</sequence>
<reference evidence="2" key="1">
    <citation type="submission" date="2021-12" db="EMBL/GenBank/DDBJ databases">
        <title>Prjna785345.</title>
        <authorList>
            <person name="Rujirawat T."/>
            <person name="Krajaejun T."/>
        </authorList>
    </citation>
    <scope>NUCLEOTIDE SEQUENCE</scope>
    <source>
        <strain evidence="2">Pi057C3</strain>
    </source>
</reference>
<gene>
    <name evidence="2" type="ORF">P43SY_005011</name>
</gene>
<dbReference type="EMBL" id="JAKCXM010000021">
    <property type="protein sequence ID" value="KAJ0407470.1"/>
    <property type="molecule type" value="Genomic_DNA"/>
</dbReference>
<keyword evidence="3" id="KW-1185">Reference proteome</keyword>
<proteinExistence type="predicted"/>
<feature type="compositionally biased region" description="Basic and acidic residues" evidence="1">
    <location>
        <begin position="84"/>
        <end position="96"/>
    </location>
</feature>
<dbReference type="AlphaFoldDB" id="A0AAD5M7K6"/>
<evidence type="ECO:0000313" key="3">
    <source>
        <dbReference type="Proteomes" id="UP001209570"/>
    </source>
</evidence>
<dbReference type="Proteomes" id="UP001209570">
    <property type="component" value="Unassembled WGS sequence"/>
</dbReference>